<keyword evidence="6" id="KW-0406">Ion transport</keyword>
<evidence type="ECO:0000256" key="4">
    <source>
        <dbReference type="ARBA" id="ARBA00022692"/>
    </source>
</evidence>
<dbReference type="PANTHER" id="PTHR45651">
    <property type="entry name" value="CYCLIC NUCLEOTIDE-GATED ION CHANNEL 15-RELATED-RELATED"/>
    <property type="match status" value="1"/>
</dbReference>
<keyword evidence="9" id="KW-0407">Ion channel</keyword>
<comment type="similarity">
    <text evidence="2">Belongs to the cyclic nucleotide-gated cation channel (TC 1.A.1.5) family.</text>
</comment>
<reference evidence="13" key="2">
    <citation type="submission" date="2020-08" db="EMBL/GenBank/DDBJ databases">
        <title>Plant Genome Project.</title>
        <authorList>
            <person name="Zhang R.-G."/>
        </authorList>
    </citation>
    <scope>NUCLEOTIDE SEQUENCE</scope>
    <source>
        <strain evidence="13">Huo1</strain>
        <tissue evidence="13">Leaf</tissue>
    </source>
</reference>
<accession>A0A8X8Z6D0</accession>
<evidence type="ECO:0000256" key="8">
    <source>
        <dbReference type="ARBA" id="ARBA00023286"/>
    </source>
</evidence>
<dbReference type="GO" id="GO:0012505">
    <property type="term" value="C:endomembrane system"/>
    <property type="evidence" value="ECO:0007669"/>
    <property type="project" value="UniProtKB-SubCell"/>
</dbReference>
<dbReference type="PROSITE" id="PS50042">
    <property type="entry name" value="CNMP_BINDING_3"/>
    <property type="match status" value="1"/>
</dbReference>
<dbReference type="PANTHER" id="PTHR45651:SF14">
    <property type="entry name" value="CYCLIC NUCLEOTIDE-GATED ION CHANNEL 4"/>
    <property type="match status" value="1"/>
</dbReference>
<feature type="transmembrane region" description="Helical" evidence="11">
    <location>
        <begin position="97"/>
        <end position="121"/>
    </location>
</feature>
<evidence type="ECO:0000256" key="5">
    <source>
        <dbReference type="ARBA" id="ARBA00022989"/>
    </source>
</evidence>
<gene>
    <name evidence="13" type="ORF">SASPL_144331</name>
</gene>
<evidence type="ECO:0000256" key="6">
    <source>
        <dbReference type="ARBA" id="ARBA00023065"/>
    </source>
</evidence>
<dbReference type="EMBL" id="PNBA02000017">
    <property type="protein sequence ID" value="KAG6393762.1"/>
    <property type="molecule type" value="Genomic_DNA"/>
</dbReference>
<dbReference type="SUPFAM" id="SSF51206">
    <property type="entry name" value="cAMP-binding domain-like"/>
    <property type="match status" value="1"/>
</dbReference>
<keyword evidence="7 11" id="KW-0472">Membrane</keyword>
<keyword evidence="4 11" id="KW-0812">Transmembrane</keyword>
<dbReference type="InterPro" id="IPR014710">
    <property type="entry name" value="RmlC-like_jellyroll"/>
</dbReference>
<comment type="caution">
    <text evidence="13">The sequence shown here is derived from an EMBL/GenBank/DDBJ whole genome shotgun (WGS) entry which is preliminary data.</text>
</comment>
<comment type="subcellular location">
    <subcellularLocation>
        <location evidence="1">Endomembrane system</location>
        <topology evidence="1">Multi-pass membrane protein</topology>
    </subcellularLocation>
</comment>
<evidence type="ECO:0000313" key="14">
    <source>
        <dbReference type="Proteomes" id="UP000298416"/>
    </source>
</evidence>
<feature type="transmembrane region" description="Helical" evidence="11">
    <location>
        <begin position="370"/>
        <end position="398"/>
    </location>
</feature>
<keyword evidence="14" id="KW-1185">Reference proteome</keyword>
<evidence type="ECO:0000256" key="1">
    <source>
        <dbReference type="ARBA" id="ARBA00004127"/>
    </source>
</evidence>
<name>A0A8X8Z6D0_SALSN</name>
<dbReference type="Gene3D" id="1.10.287.630">
    <property type="entry name" value="Helix hairpin bin"/>
    <property type="match status" value="1"/>
</dbReference>
<evidence type="ECO:0000256" key="9">
    <source>
        <dbReference type="ARBA" id="ARBA00023303"/>
    </source>
</evidence>
<evidence type="ECO:0000256" key="10">
    <source>
        <dbReference type="SAM" id="MobiDB-lite"/>
    </source>
</evidence>
<dbReference type="GO" id="GO:0034220">
    <property type="term" value="P:monoatomic ion transmembrane transport"/>
    <property type="evidence" value="ECO:0007669"/>
    <property type="project" value="UniProtKB-KW"/>
</dbReference>
<dbReference type="Gene3D" id="2.60.120.10">
    <property type="entry name" value="Jelly Rolls"/>
    <property type="match status" value="1"/>
</dbReference>
<feature type="transmembrane region" description="Helical" evidence="11">
    <location>
        <begin position="64"/>
        <end position="85"/>
    </location>
</feature>
<evidence type="ECO:0000256" key="2">
    <source>
        <dbReference type="ARBA" id="ARBA00010486"/>
    </source>
</evidence>
<reference evidence="13" key="1">
    <citation type="submission" date="2018-01" db="EMBL/GenBank/DDBJ databases">
        <authorList>
            <person name="Mao J.F."/>
        </authorList>
    </citation>
    <scope>NUCLEOTIDE SEQUENCE</scope>
    <source>
        <strain evidence="13">Huo1</strain>
        <tissue evidence="13">Leaf</tissue>
    </source>
</reference>
<feature type="compositionally biased region" description="Acidic residues" evidence="10">
    <location>
        <begin position="20"/>
        <end position="34"/>
    </location>
</feature>
<dbReference type="SUPFAM" id="SSF81324">
    <property type="entry name" value="Voltage-gated potassium channels"/>
    <property type="match status" value="1"/>
</dbReference>
<dbReference type="FunFam" id="1.10.287.630:FF:000003">
    <property type="entry name" value="Cyclic nucleotide-gated ion channel 1"/>
    <property type="match status" value="1"/>
</dbReference>
<organism evidence="13">
    <name type="scientific">Salvia splendens</name>
    <name type="common">Scarlet sage</name>
    <dbReference type="NCBI Taxonomy" id="180675"/>
    <lineage>
        <taxon>Eukaryota</taxon>
        <taxon>Viridiplantae</taxon>
        <taxon>Streptophyta</taxon>
        <taxon>Embryophyta</taxon>
        <taxon>Tracheophyta</taxon>
        <taxon>Spermatophyta</taxon>
        <taxon>Magnoliopsida</taxon>
        <taxon>eudicotyledons</taxon>
        <taxon>Gunneridae</taxon>
        <taxon>Pentapetalae</taxon>
        <taxon>asterids</taxon>
        <taxon>lamiids</taxon>
        <taxon>Lamiales</taxon>
        <taxon>Lamiaceae</taxon>
        <taxon>Nepetoideae</taxon>
        <taxon>Mentheae</taxon>
        <taxon>Salviinae</taxon>
        <taxon>Salvia</taxon>
        <taxon>Salvia subgen. Calosphace</taxon>
        <taxon>core Calosphace</taxon>
    </lineage>
</organism>
<proteinExistence type="inferred from homology"/>
<protein>
    <recommendedName>
        <fullName evidence="12">Cyclic nucleotide-binding domain-containing protein</fullName>
    </recommendedName>
</protein>
<keyword evidence="3" id="KW-0813">Transport</keyword>
<evidence type="ECO:0000256" key="3">
    <source>
        <dbReference type="ARBA" id="ARBA00022448"/>
    </source>
</evidence>
<feature type="compositionally biased region" description="Polar residues" evidence="10">
    <location>
        <begin position="1"/>
        <end position="16"/>
    </location>
</feature>
<dbReference type="InterPro" id="IPR000595">
    <property type="entry name" value="cNMP-bd_dom"/>
</dbReference>
<evidence type="ECO:0000256" key="7">
    <source>
        <dbReference type="ARBA" id="ARBA00023136"/>
    </source>
</evidence>
<feature type="domain" description="Cyclic nucleotide-binding" evidence="12">
    <location>
        <begin position="477"/>
        <end position="556"/>
    </location>
</feature>
<dbReference type="InterPro" id="IPR018490">
    <property type="entry name" value="cNMP-bd_dom_sf"/>
</dbReference>
<dbReference type="CDD" id="cd00038">
    <property type="entry name" value="CAP_ED"/>
    <property type="match status" value="1"/>
</dbReference>
<keyword evidence="8" id="KW-1071">Ligand-gated ion channel</keyword>
<dbReference type="FunFam" id="2.60.120.10:FF:000063">
    <property type="entry name" value="cyclic nucleotide-gated ion channel 4"/>
    <property type="match status" value="1"/>
</dbReference>
<evidence type="ECO:0000256" key="11">
    <source>
        <dbReference type="SAM" id="Phobius"/>
    </source>
</evidence>
<dbReference type="Proteomes" id="UP000298416">
    <property type="component" value="Unassembled WGS sequence"/>
</dbReference>
<sequence>MPNRRQQQGLAYNYATSSDSDGDEDELEEEEEEEAINSEICGGDCGGRQWRLWGAAWVQEWNRLFLLVCAVGLFVDPLFFYTLSISESCMCLFVDGWFAVTVTVLRCMIDALHLWNVWLQFNMNRSPDDRRVHDRATVALKYLKSRKGFSFDLFVILPLPQDMFGADSNLGDHPEVSRKRMDDGGDDGVVGNVRVPILAQNLPLGMSAPPHAKFLRDLHFQLRLVGHCSQHDRLLCRVPHVFYFLVRSLHAASQAVGACWYLLGIQRGARCLRDQCMTTKGCDIKMMACQHSIYYGNKDLISDRTRFIWGENRHARSSCLQNYDNFDYGVYKWTVQLVTNNNRLEKVLFPIFWGLMTLSTFGNLESTTDWLEVVFIIIVLTTGLLLVTMLIGNIKVFLHATTSKKQAMQLKMRNIEWWMRKRRLPQAFKQRVRNYERQRWAAMRGVDECEMTRNLPEGLRRDIKYHLCLDLVRQVPLFQHMDNLVLENICDRVKSLIFTKGETITREGDPVQRMLFIVRGHLQSSQVLRDGVKSCCMLGPGNFSGDELLSWCLRRPFVERLPPSSSSLVTLETTEAFGLEAEDVKYVTQHFRYTFVSEKVKRSARYYSPGWRTWAAVAIQLAWRRYRHRLTLTSLSFIRPRRPLSRCSSLGEDRLRLYTALLTSPKPNHDDFDF</sequence>
<evidence type="ECO:0000259" key="12">
    <source>
        <dbReference type="PROSITE" id="PS50042"/>
    </source>
</evidence>
<evidence type="ECO:0000313" key="13">
    <source>
        <dbReference type="EMBL" id="KAG6393762.1"/>
    </source>
</evidence>
<dbReference type="Pfam" id="PF00027">
    <property type="entry name" value="cNMP_binding"/>
    <property type="match status" value="1"/>
</dbReference>
<feature type="region of interest" description="Disordered" evidence="10">
    <location>
        <begin position="1"/>
        <end position="34"/>
    </location>
</feature>
<dbReference type="AlphaFoldDB" id="A0A8X8Z6D0"/>
<keyword evidence="5 11" id="KW-1133">Transmembrane helix</keyword>